<organism evidence="2 3">
    <name type="scientific">Capsicum annuum</name>
    <name type="common">Capsicum pepper</name>
    <dbReference type="NCBI Taxonomy" id="4072"/>
    <lineage>
        <taxon>Eukaryota</taxon>
        <taxon>Viridiplantae</taxon>
        <taxon>Streptophyta</taxon>
        <taxon>Embryophyta</taxon>
        <taxon>Tracheophyta</taxon>
        <taxon>Spermatophyta</taxon>
        <taxon>Magnoliopsida</taxon>
        <taxon>eudicotyledons</taxon>
        <taxon>Gunneridae</taxon>
        <taxon>Pentapetalae</taxon>
        <taxon>asterids</taxon>
        <taxon>lamiids</taxon>
        <taxon>Solanales</taxon>
        <taxon>Solanaceae</taxon>
        <taxon>Solanoideae</taxon>
        <taxon>Capsiceae</taxon>
        <taxon>Capsicum</taxon>
    </lineage>
</organism>
<keyword evidence="3" id="KW-1185">Reference proteome</keyword>
<comment type="caution">
    <text evidence="2">The sequence shown here is derived from an EMBL/GenBank/DDBJ whole genome shotgun (WGS) entry which is preliminary data.</text>
</comment>
<feature type="region of interest" description="Disordered" evidence="1">
    <location>
        <begin position="185"/>
        <end position="224"/>
    </location>
</feature>
<evidence type="ECO:0000313" key="2">
    <source>
        <dbReference type="EMBL" id="PHT87908.1"/>
    </source>
</evidence>
<reference evidence="2 3" key="1">
    <citation type="journal article" date="2014" name="Nat. Genet.">
        <title>Genome sequence of the hot pepper provides insights into the evolution of pungency in Capsicum species.</title>
        <authorList>
            <person name="Kim S."/>
            <person name="Park M."/>
            <person name="Yeom S.I."/>
            <person name="Kim Y.M."/>
            <person name="Lee J.M."/>
            <person name="Lee H.A."/>
            <person name="Seo E."/>
            <person name="Choi J."/>
            <person name="Cheong K."/>
            <person name="Kim K.T."/>
            <person name="Jung K."/>
            <person name="Lee G.W."/>
            <person name="Oh S.K."/>
            <person name="Bae C."/>
            <person name="Kim S.B."/>
            <person name="Lee H.Y."/>
            <person name="Kim S.Y."/>
            <person name="Kim M.S."/>
            <person name="Kang B.C."/>
            <person name="Jo Y.D."/>
            <person name="Yang H.B."/>
            <person name="Jeong H.J."/>
            <person name="Kang W.H."/>
            <person name="Kwon J.K."/>
            <person name="Shin C."/>
            <person name="Lim J.Y."/>
            <person name="Park J.H."/>
            <person name="Huh J.H."/>
            <person name="Kim J.S."/>
            <person name="Kim B.D."/>
            <person name="Cohen O."/>
            <person name="Paran I."/>
            <person name="Suh M.C."/>
            <person name="Lee S.B."/>
            <person name="Kim Y.K."/>
            <person name="Shin Y."/>
            <person name="Noh S.J."/>
            <person name="Park J."/>
            <person name="Seo Y.S."/>
            <person name="Kwon S.Y."/>
            <person name="Kim H.A."/>
            <person name="Park J.M."/>
            <person name="Kim H.J."/>
            <person name="Choi S.B."/>
            <person name="Bosland P.W."/>
            <person name="Reeves G."/>
            <person name="Jo S.H."/>
            <person name="Lee B.W."/>
            <person name="Cho H.T."/>
            <person name="Choi H.S."/>
            <person name="Lee M.S."/>
            <person name="Yu Y."/>
            <person name="Do Choi Y."/>
            <person name="Park B.S."/>
            <person name="van Deynze A."/>
            <person name="Ashrafi H."/>
            <person name="Hill T."/>
            <person name="Kim W.T."/>
            <person name="Pai H.S."/>
            <person name="Ahn H.K."/>
            <person name="Yeam I."/>
            <person name="Giovannoni J.J."/>
            <person name="Rose J.K."/>
            <person name="Sorensen I."/>
            <person name="Lee S.J."/>
            <person name="Kim R.W."/>
            <person name="Choi I.Y."/>
            <person name="Choi B.S."/>
            <person name="Lim J.S."/>
            <person name="Lee Y.H."/>
            <person name="Choi D."/>
        </authorList>
    </citation>
    <scope>NUCLEOTIDE SEQUENCE [LARGE SCALE GENOMIC DNA]</scope>
    <source>
        <strain evidence="3">cv. CM334</strain>
    </source>
</reference>
<sequence>MGQTTPTEVMIRKIATSGVQNFYPPMGLTASSEVMIRRTAIPQREQWTISMLVEGAVNSGRLLKIISMLAEGTMDISSRKAAEDNTNASGGSSGQGERELVLGPTCLAPCQVVLELLSPMWQNAPTEVMIRMTMTSDVQNFYQPMGQTAPSELMIRRTAIPKVFSSVYIQPQAWQAAKENINASRESSGQWQAAEDNINASAGSSEQWQAAEDNTNADGGNSGH</sequence>
<protein>
    <submittedName>
        <fullName evidence="2">Uncharacterized protein</fullName>
    </submittedName>
</protein>
<evidence type="ECO:0000313" key="3">
    <source>
        <dbReference type="Proteomes" id="UP000222542"/>
    </source>
</evidence>
<dbReference type="Gramene" id="PHT87908">
    <property type="protein sequence ID" value="PHT87908"/>
    <property type="gene ID" value="T459_10014"/>
</dbReference>
<name>A0A2G3A121_CAPAN</name>
<dbReference type="Proteomes" id="UP000222542">
    <property type="component" value="Unassembled WGS sequence"/>
</dbReference>
<feature type="compositionally biased region" description="Polar residues" evidence="1">
    <location>
        <begin position="198"/>
        <end position="224"/>
    </location>
</feature>
<accession>A0A2G3A121</accession>
<reference evidence="2 3" key="2">
    <citation type="journal article" date="2017" name="Genome Biol.">
        <title>New reference genome sequences of hot pepper reveal the massive evolution of plant disease-resistance genes by retroduplication.</title>
        <authorList>
            <person name="Kim S."/>
            <person name="Park J."/>
            <person name="Yeom S.I."/>
            <person name="Kim Y.M."/>
            <person name="Seo E."/>
            <person name="Kim K.T."/>
            <person name="Kim M.S."/>
            <person name="Lee J.M."/>
            <person name="Cheong K."/>
            <person name="Shin H.S."/>
            <person name="Kim S.B."/>
            <person name="Han K."/>
            <person name="Lee J."/>
            <person name="Park M."/>
            <person name="Lee H.A."/>
            <person name="Lee H.Y."/>
            <person name="Lee Y."/>
            <person name="Oh S."/>
            <person name="Lee J.H."/>
            <person name="Choi E."/>
            <person name="Choi E."/>
            <person name="Lee S.E."/>
            <person name="Jeon J."/>
            <person name="Kim H."/>
            <person name="Choi G."/>
            <person name="Song H."/>
            <person name="Lee J."/>
            <person name="Lee S.C."/>
            <person name="Kwon J.K."/>
            <person name="Lee H.Y."/>
            <person name="Koo N."/>
            <person name="Hong Y."/>
            <person name="Kim R.W."/>
            <person name="Kang W.H."/>
            <person name="Huh J.H."/>
            <person name="Kang B.C."/>
            <person name="Yang T.J."/>
            <person name="Lee Y.H."/>
            <person name="Bennetzen J.L."/>
            <person name="Choi D."/>
        </authorList>
    </citation>
    <scope>NUCLEOTIDE SEQUENCE [LARGE SCALE GENOMIC DNA]</scope>
    <source>
        <strain evidence="3">cv. CM334</strain>
    </source>
</reference>
<dbReference type="AlphaFoldDB" id="A0A2G3A121"/>
<dbReference type="EMBL" id="AYRZ02000003">
    <property type="protein sequence ID" value="PHT87908.1"/>
    <property type="molecule type" value="Genomic_DNA"/>
</dbReference>
<proteinExistence type="predicted"/>
<gene>
    <name evidence="2" type="ORF">T459_10014</name>
</gene>
<evidence type="ECO:0000256" key="1">
    <source>
        <dbReference type="SAM" id="MobiDB-lite"/>
    </source>
</evidence>